<feature type="domain" description="Ig-like" evidence="6">
    <location>
        <begin position="38"/>
        <end position="137"/>
    </location>
</feature>
<sequence length="187" mass="20009">MLSTMVPWLLAWSFTVVPAGVGAQVRLVEAGGGLRASGDAVNLSCHGSGYNFETFAVHWYRQSPGDRPEWVSYISSDSSFIQHMPALEGRATTSRDNPRAEAFLSLHALHPQDSARYFCAITTVTGKPSELKHKPLAGAPPLRSLSVLSSNRKCRSNTTVSAFYGGQSSAPRHGPFQITSGTTGNSG</sequence>
<protein>
    <recommendedName>
        <fullName evidence="6">Ig-like domain-containing protein</fullName>
    </recommendedName>
</protein>
<keyword evidence="3" id="KW-1280">Immunoglobulin</keyword>
<evidence type="ECO:0000256" key="5">
    <source>
        <dbReference type="SAM" id="SignalP"/>
    </source>
</evidence>
<evidence type="ECO:0000256" key="2">
    <source>
        <dbReference type="ARBA" id="ARBA00023130"/>
    </source>
</evidence>
<dbReference type="InterPro" id="IPR007110">
    <property type="entry name" value="Ig-like_dom"/>
</dbReference>
<evidence type="ECO:0000256" key="4">
    <source>
        <dbReference type="SAM" id="MobiDB-lite"/>
    </source>
</evidence>
<evidence type="ECO:0000259" key="6">
    <source>
        <dbReference type="PROSITE" id="PS50835"/>
    </source>
</evidence>
<dbReference type="GO" id="GO:0005576">
    <property type="term" value="C:extracellular region"/>
    <property type="evidence" value="ECO:0007669"/>
    <property type="project" value="UniProtKB-ARBA"/>
</dbReference>
<evidence type="ECO:0000313" key="8">
    <source>
        <dbReference type="Proteomes" id="UP000694424"/>
    </source>
</evidence>
<proteinExistence type="predicted"/>
<dbReference type="InterPro" id="IPR013106">
    <property type="entry name" value="Ig_V-set"/>
</dbReference>
<reference evidence="7" key="1">
    <citation type="submission" date="2025-08" db="UniProtKB">
        <authorList>
            <consortium name="Ensembl"/>
        </authorList>
    </citation>
    <scope>IDENTIFICATION</scope>
</reference>
<dbReference type="SMART" id="SM00409">
    <property type="entry name" value="IG"/>
    <property type="match status" value="1"/>
</dbReference>
<dbReference type="SUPFAM" id="SSF48726">
    <property type="entry name" value="Immunoglobulin"/>
    <property type="match status" value="1"/>
</dbReference>
<keyword evidence="5" id="KW-0732">Signal</keyword>
<dbReference type="GO" id="GO:0002250">
    <property type="term" value="P:adaptive immune response"/>
    <property type="evidence" value="ECO:0007669"/>
    <property type="project" value="UniProtKB-KW"/>
</dbReference>
<feature type="signal peptide" evidence="5">
    <location>
        <begin position="1"/>
        <end position="23"/>
    </location>
</feature>
<feature type="chain" id="PRO_5034145445" description="Ig-like domain-containing protein" evidence="5">
    <location>
        <begin position="24"/>
        <end position="187"/>
    </location>
</feature>
<feature type="region of interest" description="Disordered" evidence="4">
    <location>
        <begin position="163"/>
        <end position="187"/>
    </location>
</feature>
<dbReference type="Pfam" id="PF07686">
    <property type="entry name" value="V-set"/>
    <property type="match status" value="1"/>
</dbReference>
<evidence type="ECO:0000313" key="7">
    <source>
        <dbReference type="Ensembl" id="ENSAOWP00000002706.1"/>
    </source>
</evidence>
<dbReference type="InterPro" id="IPR050199">
    <property type="entry name" value="IgHV"/>
</dbReference>
<dbReference type="Proteomes" id="UP000694424">
    <property type="component" value="Unplaced"/>
</dbReference>
<dbReference type="InterPro" id="IPR036179">
    <property type="entry name" value="Ig-like_dom_sf"/>
</dbReference>
<keyword evidence="8" id="KW-1185">Reference proteome</keyword>
<evidence type="ECO:0000256" key="3">
    <source>
        <dbReference type="ARBA" id="ARBA00043265"/>
    </source>
</evidence>
<keyword evidence="1" id="KW-0391">Immunity</keyword>
<dbReference type="AlphaFoldDB" id="A0A8B9P7P5"/>
<dbReference type="PANTHER" id="PTHR23266">
    <property type="entry name" value="IMMUNOGLOBULIN HEAVY CHAIN"/>
    <property type="match status" value="1"/>
</dbReference>
<feature type="compositionally biased region" description="Polar residues" evidence="4">
    <location>
        <begin position="177"/>
        <end position="187"/>
    </location>
</feature>
<evidence type="ECO:0000256" key="1">
    <source>
        <dbReference type="ARBA" id="ARBA00022859"/>
    </source>
</evidence>
<dbReference type="PROSITE" id="PS50835">
    <property type="entry name" value="IG_LIKE"/>
    <property type="match status" value="1"/>
</dbReference>
<organism evidence="7 8">
    <name type="scientific">Apteryx owenii</name>
    <name type="common">Little spotted kiwi</name>
    <dbReference type="NCBI Taxonomy" id="8824"/>
    <lineage>
        <taxon>Eukaryota</taxon>
        <taxon>Metazoa</taxon>
        <taxon>Chordata</taxon>
        <taxon>Craniata</taxon>
        <taxon>Vertebrata</taxon>
        <taxon>Euteleostomi</taxon>
        <taxon>Archelosauria</taxon>
        <taxon>Archosauria</taxon>
        <taxon>Dinosauria</taxon>
        <taxon>Saurischia</taxon>
        <taxon>Theropoda</taxon>
        <taxon>Coelurosauria</taxon>
        <taxon>Aves</taxon>
        <taxon>Palaeognathae</taxon>
        <taxon>Apterygiformes</taxon>
        <taxon>Apterygidae</taxon>
        <taxon>Apteryx</taxon>
    </lineage>
</organism>
<dbReference type="Ensembl" id="ENSAOWT00000003109.1">
    <property type="protein sequence ID" value="ENSAOWP00000002706.1"/>
    <property type="gene ID" value="ENSAOWG00000001943.1"/>
</dbReference>
<dbReference type="SMART" id="SM00406">
    <property type="entry name" value="IGv"/>
    <property type="match status" value="1"/>
</dbReference>
<dbReference type="Gene3D" id="2.60.40.10">
    <property type="entry name" value="Immunoglobulins"/>
    <property type="match status" value="1"/>
</dbReference>
<accession>A0A8B9P7P5</accession>
<dbReference type="InterPro" id="IPR013783">
    <property type="entry name" value="Ig-like_fold"/>
</dbReference>
<dbReference type="GO" id="GO:0019814">
    <property type="term" value="C:immunoglobulin complex"/>
    <property type="evidence" value="ECO:0007669"/>
    <property type="project" value="UniProtKB-KW"/>
</dbReference>
<dbReference type="InterPro" id="IPR003599">
    <property type="entry name" value="Ig_sub"/>
</dbReference>
<keyword evidence="2" id="KW-1064">Adaptive immunity</keyword>
<reference evidence="7" key="2">
    <citation type="submission" date="2025-09" db="UniProtKB">
        <authorList>
            <consortium name="Ensembl"/>
        </authorList>
    </citation>
    <scope>IDENTIFICATION</scope>
</reference>
<name>A0A8B9P7P5_APTOW</name>